<gene>
    <name evidence="2" type="primary">Contig3911.g4176</name>
    <name evidence="2" type="ORF">STYLEM_15027</name>
</gene>
<reference evidence="2 3" key="1">
    <citation type="submission" date="2014-06" db="EMBL/GenBank/DDBJ databases">
        <authorList>
            <person name="Swart Estienne"/>
        </authorList>
    </citation>
    <scope>NUCLEOTIDE SEQUENCE [LARGE SCALE GENOMIC DNA]</scope>
    <source>
        <strain evidence="2 3">130c</strain>
    </source>
</reference>
<evidence type="ECO:0000313" key="2">
    <source>
        <dbReference type="EMBL" id="CDW85936.1"/>
    </source>
</evidence>
<keyword evidence="1" id="KW-0175">Coiled coil</keyword>
<dbReference type="Proteomes" id="UP000039865">
    <property type="component" value="Unassembled WGS sequence"/>
</dbReference>
<evidence type="ECO:0000313" key="3">
    <source>
        <dbReference type="Proteomes" id="UP000039865"/>
    </source>
</evidence>
<dbReference type="AlphaFoldDB" id="A0A078AV97"/>
<accession>A0A078AV97</accession>
<proteinExistence type="predicted"/>
<feature type="coiled-coil region" evidence="1">
    <location>
        <begin position="56"/>
        <end position="100"/>
    </location>
</feature>
<protein>
    <submittedName>
        <fullName evidence="2">Uncharacterized protein</fullName>
    </submittedName>
</protein>
<keyword evidence="3" id="KW-1185">Reference proteome</keyword>
<name>A0A078AV97_STYLE</name>
<evidence type="ECO:0000256" key="1">
    <source>
        <dbReference type="SAM" id="Coils"/>
    </source>
</evidence>
<organism evidence="2 3">
    <name type="scientific">Stylonychia lemnae</name>
    <name type="common">Ciliate</name>
    <dbReference type="NCBI Taxonomy" id="5949"/>
    <lineage>
        <taxon>Eukaryota</taxon>
        <taxon>Sar</taxon>
        <taxon>Alveolata</taxon>
        <taxon>Ciliophora</taxon>
        <taxon>Intramacronucleata</taxon>
        <taxon>Spirotrichea</taxon>
        <taxon>Stichotrichia</taxon>
        <taxon>Sporadotrichida</taxon>
        <taxon>Oxytrichidae</taxon>
        <taxon>Stylonychinae</taxon>
        <taxon>Stylonychia</taxon>
    </lineage>
</organism>
<sequence>MQMNGIKQSSEESFTFSTRNDIRDALQDVNIEIMRNNAYNAYNETFKLQLAERKSIQEQELLIIQIEEEKELIKKQDLEIARLTKELETFKDEVKQKLLLKLKEQQAQELEKCELNNQFLIYSKFFNSIYSGLKNDSEQVDLNIFKDCQTLDQIISQLRTQKVNGKTYMEKILSQMASQSDEDIAILNRFVSKNTSNSSIVEELKNKWIILFSKPAVQFNNGTLLISGNVFSLSSVKSLYENDLPNTSEIYIIASEQLILDIDLKVPKVNVAIEANSILIKNSQCIIDTSPKDPPRLKQIQMSNYEKKCKKVQVDGQNGIAGDSAGNIMIIAKVNIQGIECLKLIANGANGQDGTDGLDGFDGEVYKDGIDGINFINNKEKIKQSENSGWGATHTIWYGTEGGLGSDGGHGGDAGVGGEGGHEGKISVIIQNEEKPLKFEQKKGLNGKDGVEGKGGKAGKDGKRGVEYYRFSSLNPFGGDETKEGQLNLWKKTKYVRNKYFQKKKKTYDIELNVIMNKEEYAWDGRTDYTKDQNGQQKNKREYFSEVKHLGLLKSMTNVTIFKQGPQTSNNLPIETFFCHTGQTEIIIPQIKDHFEIDEVKLIQYLQNLKKLHPSQIILIERYQNHQEN</sequence>
<dbReference type="InParanoid" id="A0A078AV97"/>
<dbReference type="EMBL" id="CCKQ01014185">
    <property type="protein sequence ID" value="CDW85936.1"/>
    <property type="molecule type" value="Genomic_DNA"/>
</dbReference>